<organism evidence="1 2">
    <name type="scientific">Xylaria flabelliformis</name>
    <dbReference type="NCBI Taxonomy" id="2512241"/>
    <lineage>
        <taxon>Eukaryota</taxon>
        <taxon>Fungi</taxon>
        <taxon>Dikarya</taxon>
        <taxon>Ascomycota</taxon>
        <taxon>Pezizomycotina</taxon>
        <taxon>Sordariomycetes</taxon>
        <taxon>Xylariomycetidae</taxon>
        <taxon>Xylariales</taxon>
        <taxon>Xylariaceae</taxon>
        <taxon>Xylaria</taxon>
    </lineage>
</organism>
<evidence type="ECO:0000313" key="2">
    <source>
        <dbReference type="Proteomes" id="UP000319160"/>
    </source>
</evidence>
<sequence length="293" mass="32685">MMTYERRDEFTSREHGITLTISDYSTRFGTTDLIPTVESGAGVSSVHSPDTLLEPTRPALDPDVEEAVLNSINLMLGAVVDELGHVWELPHLVHTSPSSLPPIEIMTTERHEFYLLPAPDFMMLHMVHASIRHEDTLLKDAFAAPTEYYAGLDDGADSEFLLRGKIMRRSWSAAAFLISTSRRRGCIINQDRHRRPAPHAPASHAQRAAYAPGPCSRSLACVRAVEREESSSMAQTVFVLSPTFPQARVLEARMEARPVRWSSLSGECWVISQIGLSEMRVTMRMRVTTAILT</sequence>
<dbReference type="AlphaFoldDB" id="A0A553I4X5"/>
<reference evidence="2" key="1">
    <citation type="submission" date="2019-06" db="EMBL/GenBank/DDBJ databases">
        <title>Draft genome sequence of the griseofulvin-producing fungus Xylaria cubensis strain G536.</title>
        <authorList>
            <person name="Mead M.E."/>
            <person name="Raja H.A."/>
            <person name="Steenwyk J.L."/>
            <person name="Knowles S.L."/>
            <person name="Oberlies N.H."/>
            <person name="Rokas A."/>
        </authorList>
    </citation>
    <scope>NUCLEOTIDE SEQUENCE [LARGE SCALE GENOMIC DNA]</scope>
    <source>
        <strain evidence="2">G536</strain>
    </source>
</reference>
<dbReference type="EMBL" id="VFLP01000017">
    <property type="protein sequence ID" value="TRX95259.1"/>
    <property type="molecule type" value="Genomic_DNA"/>
</dbReference>
<dbReference type="OrthoDB" id="4754482at2759"/>
<keyword evidence="2" id="KW-1185">Reference proteome</keyword>
<comment type="caution">
    <text evidence="1">The sequence shown here is derived from an EMBL/GenBank/DDBJ whole genome shotgun (WGS) entry which is preliminary data.</text>
</comment>
<evidence type="ECO:0000313" key="1">
    <source>
        <dbReference type="EMBL" id="TRX95259.1"/>
    </source>
</evidence>
<accession>A0A553I4X5</accession>
<dbReference type="Proteomes" id="UP000319160">
    <property type="component" value="Unassembled WGS sequence"/>
</dbReference>
<proteinExistence type="predicted"/>
<name>A0A553I4X5_9PEZI</name>
<protein>
    <submittedName>
        <fullName evidence="1">Uncharacterized protein</fullName>
    </submittedName>
</protein>
<gene>
    <name evidence="1" type="ORF">FHL15_003951</name>
</gene>